<keyword evidence="3" id="KW-1185">Reference proteome</keyword>
<sequence length="239" mass="26566">MVRPHRDLVALRSLPSDAFVEALLERVLSQRHDMWLSAFASGDEVYWERVPADAAHLLQAVFADPNRRTAFVLSTARKIDVALLAEIGAEGEEAVVAACRKYLLAKDRADLADHVARLSLEDDTLGYDVTSPDCRGRRHHLEVKATRSIGTRIDFYLSRNEATIGANDPSWAIVIARQEISGPNGELAMRVIGWLTYWDIASALPIDTTPANDLMGRWANARMTIPDSQLRPGLPLDRN</sequence>
<comment type="caution">
    <text evidence="2">The sequence shown here is derived from an EMBL/GenBank/DDBJ whole genome shotgun (WGS) entry which is preliminary data.</text>
</comment>
<accession>A0A8J3PTJ1</accession>
<dbReference type="EMBL" id="BONV01000012">
    <property type="protein sequence ID" value="GIG80006.1"/>
    <property type="molecule type" value="Genomic_DNA"/>
</dbReference>
<evidence type="ECO:0000313" key="2">
    <source>
        <dbReference type="EMBL" id="GIG80006.1"/>
    </source>
</evidence>
<evidence type="ECO:0000313" key="3">
    <source>
        <dbReference type="Proteomes" id="UP000630097"/>
    </source>
</evidence>
<dbReference type="AlphaFoldDB" id="A0A8J3PTJ1"/>
<organism evidence="2 3">
    <name type="scientific">Planotetraspora kaengkrachanensis</name>
    <dbReference type="NCBI Taxonomy" id="575193"/>
    <lineage>
        <taxon>Bacteria</taxon>
        <taxon>Bacillati</taxon>
        <taxon>Actinomycetota</taxon>
        <taxon>Actinomycetes</taxon>
        <taxon>Streptosporangiales</taxon>
        <taxon>Streptosporangiaceae</taxon>
        <taxon>Planotetraspora</taxon>
    </lineage>
</organism>
<gene>
    <name evidence="2" type="ORF">Pka01_31330</name>
</gene>
<dbReference type="Proteomes" id="UP000630097">
    <property type="component" value="Unassembled WGS sequence"/>
</dbReference>
<reference evidence="2 3" key="1">
    <citation type="submission" date="2021-01" db="EMBL/GenBank/DDBJ databases">
        <title>Whole genome shotgun sequence of Planotetraspora kaengkrachanensis NBRC 104272.</title>
        <authorList>
            <person name="Komaki H."/>
            <person name="Tamura T."/>
        </authorList>
    </citation>
    <scope>NUCLEOTIDE SEQUENCE [LARGE SCALE GENOMIC DNA]</scope>
    <source>
        <strain evidence="2 3">NBRC 104272</strain>
    </source>
</reference>
<dbReference type="Pfam" id="PF13020">
    <property type="entry name" value="NOV_C"/>
    <property type="match status" value="1"/>
</dbReference>
<name>A0A8J3PTJ1_9ACTN</name>
<proteinExistence type="predicted"/>
<dbReference type="InterPro" id="IPR024975">
    <property type="entry name" value="NOV_C"/>
</dbReference>
<feature type="domain" description="Protein NO VEIN C-terminal" evidence="1">
    <location>
        <begin position="102"/>
        <end position="168"/>
    </location>
</feature>
<protein>
    <recommendedName>
        <fullName evidence="1">Protein NO VEIN C-terminal domain-containing protein</fullName>
    </recommendedName>
</protein>
<evidence type="ECO:0000259" key="1">
    <source>
        <dbReference type="Pfam" id="PF13020"/>
    </source>
</evidence>